<dbReference type="EMBL" id="RKHL01000001">
    <property type="protein sequence ID" value="ROR81262.1"/>
    <property type="molecule type" value="Genomic_DNA"/>
</dbReference>
<dbReference type="Proteomes" id="UP000266915">
    <property type="component" value="Unassembled WGS sequence"/>
</dbReference>
<keyword evidence="4" id="KW-1185">Reference proteome</keyword>
<feature type="transmembrane region" description="Helical" evidence="2">
    <location>
        <begin position="473"/>
        <end position="490"/>
    </location>
</feature>
<accession>A0A3N2C181</accession>
<name>A0A3N2C181_9MICO</name>
<comment type="caution">
    <text evidence="3">The sequence shown here is derived from an EMBL/GenBank/DDBJ whole genome shotgun (WGS) entry which is preliminary data.</text>
</comment>
<feature type="region of interest" description="Disordered" evidence="1">
    <location>
        <begin position="334"/>
        <end position="393"/>
    </location>
</feature>
<evidence type="ECO:0000313" key="4">
    <source>
        <dbReference type="Proteomes" id="UP000266915"/>
    </source>
</evidence>
<gene>
    <name evidence="3" type="ORF">EDD42_1318</name>
</gene>
<dbReference type="Gene3D" id="2.60.40.10">
    <property type="entry name" value="Immunoglobulins"/>
    <property type="match status" value="2"/>
</dbReference>
<dbReference type="AlphaFoldDB" id="A0A3N2C181"/>
<dbReference type="RefSeq" id="WP_085510471.1">
    <property type="nucleotide sequence ID" value="NZ_FXAP01000001.1"/>
</dbReference>
<feature type="transmembrane region" description="Helical" evidence="2">
    <location>
        <begin position="21"/>
        <end position="43"/>
    </location>
</feature>
<protein>
    <submittedName>
        <fullName evidence="3">Uncharacterized protein</fullName>
    </submittedName>
</protein>
<keyword evidence="2" id="KW-1133">Transmembrane helix</keyword>
<feature type="compositionally biased region" description="Polar residues" evidence="1">
    <location>
        <begin position="71"/>
        <end position="90"/>
    </location>
</feature>
<keyword evidence="2" id="KW-0472">Membrane</keyword>
<evidence type="ECO:0000313" key="3">
    <source>
        <dbReference type="EMBL" id="ROR81262.1"/>
    </source>
</evidence>
<feature type="transmembrane region" description="Helical" evidence="2">
    <location>
        <begin position="671"/>
        <end position="688"/>
    </location>
</feature>
<feature type="compositionally biased region" description="Low complexity" evidence="1">
    <location>
        <begin position="44"/>
        <end position="61"/>
    </location>
</feature>
<feature type="region of interest" description="Disordered" evidence="1">
    <location>
        <begin position="44"/>
        <end position="93"/>
    </location>
</feature>
<feature type="transmembrane region" description="Helical" evidence="2">
    <location>
        <begin position="700"/>
        <end position="721"/>
    </location>
</feature>
<reference evidence="3 4" key="1">
    <citation type="submission" date="2018-11" db="EMBL/GenBank/DDBJ databases">
        <title>Sequencing the genomes of 1000 actinobacteria strains.</title>
        <authorList>
            <person name="Klenk H.-P."/>
        </authorList>
    </citation>
    <scope>NUCLEOTIDE SEQUENCE [LARGE SCALE GENOMIC DNA]</scope>
    <source>
        <strain evidence="3 4">DSM 14012</strain>
    </source>
</reference>
<dbReference type="InterPro" id="IPR013783">
    <property type="entry name" value="Ig-like_fold"/>
</dbReference>
<feature type="transmembrane region" description="Helical" evidence="2">
    <location>
        <begin position="640"/>
        <end position="659"/>
    </location>
</feature>
<evidence type="ECO:0000256" key="2">
    <source>
        <dbReference type="SAM" id="Phobius"/>
    </source>
</evidence>
<keyword evidence="2" id="KW-0812">Transmembrane</keyword>
<dbReference type="GO" id="GO:0005975">
    <property type="term" value="P:carbohydrate metabolic process"/>
    <property type="evidence" value="ECO:0007669"/>
    <property type="project" value="UniProtKB-ARBA"/>
</dbReference>
<feature type="transmembrane region" description="Helical" evidence="2">
    <location>
        <begin position="502"/>
        <end position="524"/>
    </location>
</feature>
<feature type="transmembrane region" description="Helical" evidence="2">
    <location>
        <begin position="602"/>
        <end position="620"/>
    </location>
</feature>
<proteinExistence type="predicted"/>
<sequence>METVTGERARAGTGVRSNRSIGRVAILLAVFLSAGLWTTAVAGPASATPEPLPTPSESAAAPTPPPLDGPTITSPDSGSFIGSGSTTVTGTKDAGTGVQLQVGDGLEPVCILPQDDSTDWSCSIDLPDGGGLLITAVEVGGSETLSAQISVSALGPPTITAGTPSNGGVRGTAYPGATVTVRADSGATCSFAADSSGSWFCVLGEPLPAGDLSVTATQQASFSGGQRSDASSPVVLTIDRDAPAPPVMSSPTAGQAMPISTASYAGTGEDGATVTVFADSTSVCTAVVTGGAWSCSGGGVPAGAHVVLAIQQDAAGNTSGASTAITLTFGDASAAPATPAPSASPSPSDGAEPAPAPGTTAPGTQQPTPSPSGEPVPGAAPPTGGGGLWSGTTPFTQALASTIDGRGQPVWWLAALLALAAVALIAIPARLLATSIAPWRATMADRRRAAVTGRNRPRDEFERVPSVPLPSRTAMAVVTAVLAAGILMFAHPVSGQPAYLRLWFASLIAVVAINVVGLLAQLVVARRAGLGSMRVSVRVGGLVTVGVVTALSRLLALQPALLFALLTELRPTRRSETHEAGSTASVEIDSDAIAPRIAGRLALARIAAAAGLGSIAWLVSALAGEPSGGVGAMLVEAVNLTAIAGIGSASIALLPLGPLGGRAILAWSRPVWLGGAFVGFTLLFGLLGPTATVPGAGDTLVGLLLGSLAFAAVGAGTWAWNRHLRPLIDAR</sequence>
<feature type="compositionally biased region" description="Pro residues" evidence="1">
    <location>
        <begin position="368"/>
        <end position="380"/>
    </location>
</feature>
<evidence type="ECO:0000256" key="1">
    <source>
        <dbReference type="SAM" id="MobiDB-lite"/>
    </source>
</evidence>
<feature type="transmembrane region" description="Helical" evidence="2">
    <location>
        <begin position="410"/>
        <end position="433"/>
    </location>
</feature>
<organism evidence="3 4">
    <name type="scientific">Plantibacter flavus</name>
    <dbReference type="NCBI Taxonomy" id="150123"/>
    <lineage>
        <taxon>Bacteria</taxon>
        <taxon>Bacillati</taxon>
        <taxon>Actinomycetota</taxon>
        <taxon>Actinomycetes</taxon>
        <taxon>Micrococcales</taxon>
        <taxon>Microbacteriaceae</taxon>
        <taxon>Plantibacter</taxon>
    </lineage>
</organism>
<feature type="compositionally biased region" description="Low complexity" evidence="1">
    <location>
        <begin position="345"/>
        <end position="367"/>
    </location>
</feature>